<dbReference type="PANTHER" id="PTHR40076:SF1">
    <property type="entry name" value="MEMBRANE PROTEIN"/>
    <property type="match status" value="1"/>
</dbReference>
<dbReference type="InterPro" id="IPR010380">
    <property type="entry name" value="DUF975"/>
</dbReference>
<evidence type="ECO:0000313" key="3">
    <source>
        <dbReference type="Proteomes" id="UP000236311"/>
    </source>
</evidence>
<name>A0A2K4ZCV0_9FIRM</name>
<evidence type="ECO:0000256" key="1">
    <source>
        <dbReference type="SAM" id="Phobius"/>
    </source>
</evidence>
<evidence type="ECO:0008006" key="4">
    <source>
        <dbReference type="Google" id="ProtNLM"/>
    </source>
</evidence>
<keyword evidence="3" id="KW-1185">Reference proteome</keyword>
<proteinExistence type="predicted"/>
<dbReference type="OrthoDB" id="9784844at2"/>
<feature type="transmembrane region" description="Helical" evidence="1">
    <location>
        <begin position="21"/>
        <end position="43"/>
    </location>
</feature>
<keyword evidence="1" id="KW-0812">Transmembrane</keyword>
<keyword evidence="1" id="KW-1133">Transmembrane helix</keyword>
<dbReference type="Pfam" id="PF06161">
    <property type="entry name" value="DUF975"/>
    <property type="match status" value="1"/>
</dbReference>
<gene>
    <name evidence="2" type="ORF">AMURIS_00995</name>
</gene>
<dbReference type="EMBL" id="OFSM01000004">
    <property type="protein sequence ID" value="SOY28288.1"/>
    <property type="molecule type" value="Genomic_DNA"/>
</dbReference>
<dbReference type="PANTHER" id="PTHR40076">
    <property type="entry name" value="MEMBRANE PROTEIN-RELATED"/>
    <property type="match status" value="1"/>
</dbReference>
<feature type="transmembrane region" description="Helical" evidence="1">
    <location>
        <begin position="63"/>
        <end position="85"/>
    </location>
</feature>
<accession>A0A2K4ZCV0</accession>
<feature type="transmembrane region" description="Helical" evidence="1">
    <location>
        <begin position="118"/>
        <end position="139"/>
    </location>
</feature>
<feature type="transmembrane region" description="Helical" evidence="1">
    <location>
        <begin position="151"/>
        <end position="181"/>
    </location>
</feature>
<reference evidence="2 3" key="1">
    <citation type="submission" date="2018-01" db="EMBL/GenBank/DDBJ databases">
        <authorList>
            <person name="Gaut B.S."/>
            <person name="Morton B.R."/>
            <person name="Clegg M.T."/>
            <person name="Duvall M.R."/>
        </authorList>
    </citation>
    <scope>NUCLEOTIDE SEQUENCE [LARGE SCALE GENOMIC DNA]</scope>
    <source>
        <strain evidence="2">GP69</strain>
    </source>
</reference>
<keyword evidence="1" id="KW-0472">Membrane</keyword>
<feature type="transmembrane region" description="Helical" evidence="1">
    <location>
        <begin position="206"/>
        <end position="232"/>
    </location>
</feature>
<protein>
    <recommendedName>
        <fullName evidence="4">DUF975 family protein</fullName>
    </recommendedName>
</protein>
<sequence length="253" mass="28486">MRQHRKLFELKNTAKDKLEGKYGVTIRLFLLNMLITGVVHLIINSVGSNTINSIYSMTGSSSAATGMSFIFDALLLLADIILGVMNAGISFYFLKVACGESFLVKDLFYGYKTDSKKILLISGAVVLCQTLCLGPFQYLCGTYLRTREEKWLLYALAAAAIGLCIYVPVSLGIAMSFYLALDFPQSTGREILIRCWHIMKGQRGRLFCLELSFLPLMFLCILSFGIGFLWLMPYMQMTYTYFFLDLMTPEKTA</sequence>
<dbReference type="RefSeq" id="WP_103238384.1">
    <property type="nucleotide sequence ID" value="NZ_JANJZD010000004.1"/>
</dbReference>
<dbReference type="Proteomes" id="UP000236311">
    <property type="component" value="Unassembled WGS sequence"/>
</dbReference>
<organism evidence="2 3">
    <name type="scientific">Acetatifactor muris</name>
    <dbReference type="NCBI Taxonomy" id="879566"/>
    <lineage>
        <taxon>Bacteria</taxon>
        <taxon>Bacillati</taxon>
        <taxon>Bacillota</taxon>
        <taxon>Clostridia</taxon>
        <taxon>Lachnospirales</taxon>
        <taxon>Lachnospiraceae</taxon>
        <taxon>Acetatifactor</taxon>
    </lineage>
</organism>
<evidence type="ECO:0000313" key="2">
    <source>
        <dbReference type="EMBL" id="SOY28288.1"/>
    </source>
</evidence>
<dbReference type="AlphaFoldDB" id="A0A2K4ZCV0"/>